<dbReference type="HAMAP" id="MF_00796">
    <property type="entry name" value="NTPase_1"/>
    <property type="match status" value="1"/>
</dbReference>
<dbReference type="HOGENOM" id="CLU_103145_1_1_2"/>
<dbReference type="GO" id="GO:0017111">
    <property type="term" value="F:ribonucleoside triphosphate phosphatase activity"/>
    <property type="evidence" value="ECO:0007669"/>
    <property type="project" value="UniProtKB-UniRule"/>
</dbReference>
<dbReference type="InterPro" id="IPR027417">
    <property type="entry name" value="P-loop_NTPase"/>
</dbReference>
<evidence type="ECO:0000256" key="3">
    <source>
        <dbReference type="ARBA" id="ARBA00022840"/>
    </source>
</evidence>
<proteinExistence type="inferred from homology"/>
<feature type="binding site" evidence="4">
    <location>
        <begin position="8"/>
        <end position="15"/>
    </location>
    <ligand>
        <name>ATP</name>
        <dbReference type="ChEBI" id="CHEBI:30616"/>
    </ligand>
</feature>
<comment type="function">
    <text evidence="4">Has nucleotide phosphatase activity towards ATP, GTP, CTP, TTP and UTP. May hydrolyze nucleoside diphosphates with lower efficiency.</text>
</comment>
<sequence length="172" mass="19141">MLRIAVTGRPGIGKTTFCLRVYEKLKDTLDITGFITVEVRERGKRVGFRLRDLRTGEEAWLARVGLPGPAVGKYGVDVAAVESFASKLKCDCELVILDEVGPMELKSGAFIKAVEELINAPVCCLFSIHLKARHRLLERIRREFKVITLDESNRDALVDDVAGRLIDACKGR</sequence>
<comment type="catalytic activity">
    <reaction evidence="4">
        <text>a ribonucleoside 5'-triphosphate + H2O = a ribonucleoside 5'-diphosphate + phosphate + H(+)</text>
        <dbReference type="Rhea" id="RHEA:23680"/>
        <dbReference type="ChEBI" id="CHEBI:15377"/>
        <dbReference type="ChEBI" id="CHEBI:15378"/>
        <dbReference type="ChEBI" id="CHEBI:43474"/>
        <dbReference type="ChEBI" id="CHEBI:57930"/>
        <dbReference type="ChEBI" id="CHEBI:61557"/>
        <dbReference type="EC" id="3.6.1.15"/>
    </reaction>
</comment>
<accession>F2KQP2</accession>
<keyword evidence="3 4" id="KW-0067">ATP-binding</keyword>
<comment type="similarity">
    <text evidence="4">Belongs to the THEP1 NTPase family.</text>
</comment>
<evidence type="ECO:0000313" key="5">
    <source>
        <dbReference type="EMBL" id="AEA46604.1"/>
    </source>
</evidence>
<evidence type="ECO:0000313" key="6">
    <source>
        <dbReference type="Proteomes" id="UP000008136"/>
    </source>
</evidence>
<name>F2KQP2_ARCVS</name>
<dbReference type="GeneID" id="10393679"/>
<dbReference type="NCBIfam" id="NF010248">
    <property type="entry name" value="PRK13695.1"/>
    <property type="match status" value="1"/>
</dbReference>
<dbReference type="EC" id="3.6.1.15" evidence="4"/>
<dbReference type="PANTHER" id="PTHR43146">
    <property type="entry name" value="CANCER-RELATED NUCLEOSIDE-TRIPHOSPHATASE"/>
    <property type="match status" value="1"/>
</dbReference>
<dbReference type="GO" id="GO:0005524">
    <property type="term" value="F:ATP binding"/>
    <property type="evidence" value="ECO:0007669"/>
    <property type="project" value="UniProtKB-UniRule"/>
</dbReference>
<dbReference type="InterPro" id="IPR004948">
    <property type="entry name" value="Nuc-triphosphatase_THEP1"/>
</dbReference>
<dbReference type="RefSeq" id="WP_013683278.1">
    <property type="nucleotide sequence ID" value="NC_015320.1"/>
</dbReference>
<evidence type="ECO:0000256" key="1">
    <source>
        <dbReference type="ARBA" id="ARBA00022741"/>
    </source>
</evidence>
<reference evidence="5 6" key="1">
    <citation type="submission" date="2011-03" db="EMBL/GenBank/DDBJ databases">
        <title>The complete genome of Archaeoglobus veneficus SNP6.</title>
        <authorList>
            <consortium name="US DOE Joint Genome Institute (JGI-PGF)"/>
            <person name="Lucas S."/>
            <person name="Copeland A."/>
            <person name="Lapidus A."/>
            <person name="Bruce D."/>
            <person name="Goodwin L."/>
            <person name="Pitluck S."/>
            <person name="Kyrpides N."/>
            <person name="Mavromatis K."/>
            <person name="Pagani I."/>
            <person name="Ivanova N."/>
            <person name="Mikhailova N."/>
            <person name="Lu M."/>
            <person name="Detter J.C."/>
            <person name="Tapia R."/>
            <person name="Han C."/>
            <person name="Land M."/>
            <person name="Hauser L."/>
            <person name="Markowitz V."/>
            <person name="Cheng J.-F."/>
            <person name="Hugenholtz P."/>
            <person name="Woyke T."/>
            <person name="Wu D."/>
            <person name="Spring S."/>
            <person name="Brambilla E."/>
            <person name="Klenk H.-P."/>
            <person name="Eisen J.A."/>
        </authorList>
    </citation>
    <scope>NUCLEOTIDE SEQUENCE [LARGE SCALE GENOMIC DNA]</scope>
    <source>
        <strain>SNP6</strain>
    </source>
</reference>
<dbReference type="AlphaFoldDB" id="F2KQP2"/>
<dbReference type="Proteomes" id="UP000008136">
    <property type="component" value="Chromosome"/>
</dbReference>
<protein>
    <recommendedName>
        <fullName evidence="4">Nucleoside-triphosphatase Arcve_0583</fullName>
        <shortName evidence="4">NTPase</shortName>
        <ecNumber evidence="4">3.6.1.15</ecNumber>
    </recommendedName>
    <alternativeName>
        <fullName evidence="4">Nucleoside triphosphate phosphohydrolase</fullName>
    </alternativeName>
</protein>
<dbReference type="Gene3D" id="3.40.50.300">
    <property type="entry name" value="P-loop containing nucleotide triphosphate hydrolases"/>
    <property type="match status" value="1"/>
</dbReference>
<dbReference type="CDD" id="cd19482">
    <property type="entry name" value="RecA-like_Thep1"/>
    <property type="match status" value="1"/>
</dbReference>
<comment type="caution">
    <text evidence="4">Lacks conserved residue(s) required for the propagation of feature annotation.</text>
</comment>
<evidence type="ECO:0000256" key="2">
    <source>
        <dbReference type="ARBA" id="ARBA00022801"/>
    </source>
</evidence>
<dbReference type="OrthoDB" id="52698at2157"/>
<dbReference type="KEGG" id="ave:Arcve_0583"/>
<dbReference type="SUPFAM" id="SSF52540">
    <property type="entry name" value="P-loop containing nucleoside triphosphate hydrolases"/>
    <property type="match status" value="1"/>
</dbReference>
<dbReference type="eggNOG" id="arCOG01034">
    <property type="taxonomic scope" value="Archaea"/>
</dbReference>
<gene>
    <name evidence="5" type="ordered locus">Arcve_0583</name>
</gene>
<dbReference type="PANTHER" id="PTHR43146:SF1">
    <property type="entry name" value="CANCER-RELATED NUCLEOSIDE-TRIPHOSPHATASE"/>
    <property type="match status" value="1"/>
</dbReference>
<keyword evidence="6" id="KW-1185">Reference proteome</keyword>
<keyword evidence="2 4" id="KW-0378">Hydrolase</keyword>
<dbReference type="Pfam" id="PF03266">
    <property type="entry name" value="NTPase_1"/>
    <property type="match status" value="1"/>
</dbReference>
<keyword evidence="1 4" id="KW-0547">Nucleotide-binding</keyword>
<evidence type="ECO:0000256" key="4">
    <source>
        <dbReference type="HAMAP-Rule" id="MF_00796"/>
    </source>
</evidence>
<organism evidence="5 6">
    <name type="scientific">Archaeoglobus veneficus (strain DSM 11195 / SNP6)</name>
    <dbReference type="NCBI Taxonomy" id="693661"/>
    <lineage>
        <taxon>Archaea</taxon>
        <taxon>Methanobacteriati</taxon>
        <taxon>Methanobacteriota</taxon>
        <taxon>Archaeoglobi</taxon>
        <taxon>Archaeoglobales</taxon>
        <taxon>Archaeoglobaceae</taxon>
        <taxon>Archaeoglobus</taxon>
    </lineage>
</organism>
<dbReference type="EMBL" id="CP002588">
    <property type="protein sequence ID" value="AEA46604.1"/>
    <property type="molecule type" value="Genomic_DNA"/>
</dbReference>
<dbReference type="STRING" id="693661.Arcve_0583"/>